<keyword evidence="1" id="KW-0802">TPR repeat</keyword>
<dbReference type="PROSITE" id="PS50005">
    <property type="entry name" value="TPR"/>
    <property type="match status" value="1"/>
</dbReference>
<reference evidence="2" key="2">
    <citation type="submission" date="2021-04" db="EMBL/GenBank/DDBJ databases">
        <authorList>
            <person name="Gilroy R."/>
        </authorList>
    </citation>
    <scope>NUCLEOTIDE SEQUENCE</scope>
    <source>
        <strain evidence="2">Gambia15-2214</strain>
    </source>
</reference>
<protein>
    <submittedName>
        <fullName evidence="2">Tetratricopeptide repeat protein</fullName>
    </submittedName>
</protein>
<name>A0A9E2NZN3_9SPIR</name>
<reference evidence="2" key="1">
    <citation type="journal article" date="2021" name="PeerJ">
        <title>Extensive microbial diversity within the chicken gut microbiome revealed by metagenomics and culture.</title>
        <authorList>
            <person name="Gilroy R."/>
            <person name="Ravi A."/>
            <person name="Getino M."/>
            <person name="Pursley I."/>
            <person name="Horton D.L."/>
            <person name="Alikhan N.F."/>
            <person name="Baker D."/>
            <person name="Gharbi K."/>
            <person name="Hall N."/>
            <person name="Watson M."/>
            <person name="Adriaenssens E.M."/>
            <person name="Foster-Nyarko E."/>
            <person name="Jarju S."/>
            <person name="Secka A."/>
            <person name="Antonio M."/>
            <person name="Oren A."/>
            <person name="Chaudhuri R.R."/>
            <person name="La Ragione R."/>
            <person name="Hildebrand F."/>
            <person name="Pallen M.J."/>
        </authorList>
    </citation>
    <scope>NUCLEOTIDE SEQUENCE</scope>
    <source>
        <strain evidence="2">Gambia15-2214</strain>
    </source>
</reference>
<evidence type="ECO:0000313" key="2">
    <source>
        <dbReference type="EMBL" id="MBU3850475.1"/>
    </source>
</evidence>
<dbReference type="AlphaFoldDB" id="A0A9E2NZN3"/>
<gene>
    <name evidence="2" type="ORF">IAA16_07920</name>
</gene>
<evidence type="ECO:0000256" key="1">
    <source>
        <dbReference type="PROSITE-ProRule" id="PRU00339"/>
    </source>
</evidence>
<comment type="caution">
    <text evidence="2">The sequence shown here is derived from an EMBL/GenBank/DDBJ whole genome shotgun (WGS) entry which is preliminary data.</text>
</comment>
<organism evidence="2 3">
    <name type="scientific">Candidatus Treponema excrementipullorum</name>
    <dbReference type="NCBI Taxonomy" id="2838768"/>
    <lineage>
        <taxon>Bacteria</taxon>
        <taxon>Pseudomonadati</taxon>
        <taxon>Spirochaetota</taxon>
        <taxon>Spirochaetia</taxon>
        <taxon>Spirochaetales</taxon>
        <taxon>Treponemataceae</taxon>
        <taxon>Treponema</taxon>
    </lineage>
</organism>
<dbReference type="PROSITE" id="PS50293">
    <property type="entry name" value="TPR_REGION"/>
    <property type="match status" value="1"/>
</dbReference>
<dbReference type="Proteomes" id="UP000823914">
    <property type="component" value="Unassembled WGS sequence"/>
</dbReference>
<dbReference type="Pfam" id="PF00515">
    <property type="entry name" value="TPR_1"/>
    <property type="match status" value="1"/>
</dbReference>
<dbReference type="SMART" id="SM00028">
    <property type="entry name" value="TPR"/>
    <property type="match status" value="3"/>
</dbReference>
<dbReference type="EMBL" id="JAHLFV010000185">
    <property type="protein sequence ID" value="MBU3850475.1"/>
    <property type="molecule type" value="Genomic_DNA"/>
</dbReference>
<dbReference type="Gene3D" id="1.25.40.10">
    <property type="entry name" value="Tetratricopeptide repeat domain"/>
    <property type="match status" value="2"/>
</dbReference>
<accession>A0A9E2NZN3</accession>
<dbReference type="PROSITE" id="PS51257">
    <property type="entry name" value="PROKAR_LIPOPROTEIN"/>
    <property type="match status" value="1"/>
</dbReference>
<feature type="repeat" description="TPR" evidence="1">
    <location>
        <begin position="179"/>
        <end position="212"/>
    </location>
</feature>
<proteinExistence type="predicted"/>
<dbReference type="PANTHER" id="PTHR12558:SF13">
    <property type="entry name" value="CELL DIVISION CYCLE PROTEIN 27 HOMOLOG"/>
    <property type="match status" value="1"/>
</dbReference>
<dbReference type="InterPro" id="IPR019734">
    <property type="entry name" value="TPR_rpt"/>
</dbReference>
<dbReference type="PANTHER" id="PTHR12558">
    <property type="entry name" value="CELL DIVISION CYCLE 16,23,27"/>
    <property type="match status" value="1"/>
</dbReference>
<dbReference type="InterPro" id="IPR011990">
    <property type="entry name" value="TPR-like_helical_dom_sf"/>
</dbReference>
<dbReference type="SUPFAM" id="SSF48452">
    <property type="entry name" value="TPR-like"/>
    <property type="match status" value="2"/>
</dbReference>
<evidence type="ECO:0000313" key="3">
    <source>
        <dbReference type="Proteomes" id="UP000823914"/>
    </source>
</evidence>
<dbReference type="Pfam" id="PF14559">
    <property type="entry name" value="TPR_19"/>
    <property type="match status" value="1"/>
</dbReference>
<sequence length="570" mass="64374">MGKKGKTVILWIITVVFFLFSCSSTPKSGSGEFVPSEITSLYVPGKNNGFFSFPDPGIMTNMEIGSPKYLRQAVTKVKNSGIMTDKEKVILTIASEIMSTVWVSETTYIEKPKDISPNVYTEAIATAKSGLYDENTGKYDFFTTVLPSLVLFSSSTDTSYYPQALEDLNSALKMNDNSVLVLYMLGYLHESMGNYSEALKMYSRAIELDRDCFECCYRAINVKLSLGNYGDVYREAENLLKKYPQNLDLLKLCAKSLYYVGDYAKAEDYIAQVLQQDSTNAEYILLRIKILVEQKDYVKASTLLDLYARTDKKAKEYLLLRSRVQLEWNKNTIAAASSVEQALELYPNDYDVLLAAASLASSSKRKIAGLEASDFAEMVLEKDPGNQGALYILAQKNIESENWNEAYNTTKTLLGEEAPSLETKLLHVRACIGLGYTKEASQIIEALYEEYPDSEAVKESYIRVLVSKKDYATAQSLISTYLPSASSSFKSFLYYQQSLMTNSDTEKLAALRQSLTANPRNIEPLFELYVYYYKKADYRKAQYYLKQVVSLDSSNEEYLRLNQELDSLLK</sequence>